<dbReference type="Gene3D" id="1.10.489.10">
    <property type="entry name" value="Chloroperoxidase-like"/>
    <property type="match status" value="1"/>
</dbReference>
<dbReference type="AlphaFoldDB" id="A0A2H3EF81"/>
<dbReference type="InParanoid" id="A0A2H3EF81"/>
<evidence type="ECO:0000256" key="7">
    <source>
        <dbReference type="ARBA" id="ARBA00025795"/>
    </source>
</evidence>
<organism evidence="9 10">
    <name type="scientific">Armillaria gallica</name>
    <name type="common">Bulbous honey fungus</name>
    <name type="synonym">Armillaria bulbosa</name>
    <dbReference type="NCBI Taxonomy" id="47427"/>
    <lineage>
        <taxon>Eukaryota</taxon>
        <taxon>Fungi</taxon>
        <taxon>Dikarya</taxon>
        <taxon>Basidiomycota</taxon>
        <taxon>Agaricomycotina</taxon>
        <taxon>Agaricomycetes</taxon>
        <taxon>Agaricomycetidae</taxon>
        <taxon>Agaricales</taxon>
        <taxon>Marasmiineae</taxon>
        <taxon>Physalacriaceae</taxon>
        <taxon>Armillaria</taxon>
    </lineage>
</organism>
<protein>
    <submittedName>
        <fullName evidence="9">Cloroperoxidase</fullName>
    </submittedName>
</protein>
<dbReference type="InterPro" id="IPR000028">
    <property type="entry name" value="Chloroperoxidase"/>
</dbReference>
<evidence type="ECO:0000256" key="4">
    <source>
        <dbReference type="ARBA" id="ARBA00022723"/>
    </source>
</evidence>
<dbReference type="PANTHER" id="PTHR33577">
    <property type="entry name" value="STERIGMATOCYSTIN BIOSYNTHESIS PEROXIDASE STCC-RELATED"/>
    <property type="match status" value="1"/>
</dbReference>
<evidence type="ECO:0000259" key="8">
    <source>
        <dbReference type="PROSITE" id="PS51405"/>
    </source>
</evidence>
<evidence type="ECO:0000256" key="3">
    <source>
        <dbReference type="ARBA" id="ARBA00022617"/>
    </source>
</evidence>
<keyword evidence="4" id="KW-0479">Metal-binding</keyword>
<evidence type="ECO:0000313" key="9">
    <source>
        <dbReference type="EMBL" id="PBL01659.1"/>
    </source>
</evidence>
<evidence type="ECO:0000256" key="6">
    <source>
        <dbReference type="ARBA" id="ARBA00023004"/>
    </source>
</evidence>
<keyword evidence="3" id="KW-0349">Heme</keyword>
<reference evidence="10" key="1">
    <citation type="journal article" date="2017" name="Nat. Ecol. Evol.">
        <title>Genome expansion and lineage-specific genetic innovations in the forest pathogenic fungi Armillaria.</title>
        <authorList>
            <person name="Sipos G."/>
            <person name="Prasanna A.N."/>
            <person name="Walter M.C."/>
            <person name="O'Connor E."/>
            <person name="Balint B."/>
            <person name="Krizsan K."/>
            <person name="Kiss B."/>
            <person name="Hess J."/>
            <person name="Varga T."/>
            <person name="Slot J."/>
            <person name="Riley R."/>
            <person name="Boka B."/>
            <person name="Rigling D."/>
            <person name="Barry K."/>
            <person name="Lee J."/>
            <person name="Mihaltcheva S."/>
            <person name="LaButti K."/>
            <person name="Lipzen A."/>
            <person name="Waldron R."/>
            <person name="Moloney N.M."/>
            <person name="Sperisen C."/>
            <person name="Kredics L."/>
            <person name="Vagvoelgyi C."/>
            <person name="Patrignani A."/>
            <person name="Fitzpatrick D."/>
            <person name="Nagy I."/>
            <person name="Doyle S."/>
            <person name="Anderson J.B."/>
            <person name="Grigoriev I.V."/>
            <person name="Gueldener U."/>
            <person name="Muensterkoetter M."/>
            <person name="Nagy L.G."/>
        </authorList>
    </citation>
    <scope>NUCLEOTIDE SEQUENCE [LARGE SCALE GENOMIC DNA]</scope>
    <source>
        <strain evidence="10">Ar21-2</strain>
    </source>
</reference>
<evidence type="ECO:0000256" key="2">
    <source>
        <dbReference type="ARBA" id="ARBA00022559"/>
    </source>
</evidence>
<evidence type="ECO:0000256" key="1">
    <source>
        <dbReference type="ARBA" id="ARBA00001970"/>
    </source>
</evidence>
<dbReference type="Pfam" id="PF01328">
    <property type="entry name" value="Peroxidase_2"/>
    <property type="match status" value="1"/>
</dbReference>
<dbReference type="PANTHER" id="PTHR33577:SF9">
    <property type="entry name" value="PEROXIDASE STCC"/>
    <property type="match status" value="1"/>
</dbReference>
<evidence type="ECO:0000313" key="10">
    <source>
        <dbReference type="Proteomes" id="UP000217790"/>
    </source>
</evidence>
<dbReference type="SUPFAM" id="SSF47571">
    <property type="entry name" value="Cloroperoxidase"/>
    <property type="match status" value="1"/>
</dbReference>
<dbReference type="Proteomes" id="UP000217790">
    <property type="component" value="Unassembled WGS sequence"/>
</dbReference>
<keyword evidence="10" id="KW-1185">Reference proteome</keyword>
<comment type="similarity">
    <text evidence="7">Belongs to the chloroperoxidase family.</text>
</comment>
<dbReference type="OMA" id="VSAYDIH"/>
<name>A0A2H3EF81_ARMGA</name>
<dbReference type="GO" id="GO:0046872">
    <property type="term" value="F:metal ion binding"/>
    <property type="evidence" value="ECO:0007669"/>
    <property type="project" value="UniProtKB-KW"/>
</dbReference>
<dbReference type="GO" id="GO:0004601">
    <property type="term" value="F:peroxidase activity"/>
    <property type="evidence" value="ECO:0007669"/>
    <property type="project" value="UniProtKB-KW"/>
</dbReference>
<dbReference type="InterPro" id="IPR036851">
    <property type="entry name" value="Chloroperoxidase-like_sf"/>
</dbReference>
<keyword evidence="2 9" id="KW-0575">Peroxidase</keyword>
<dbReference type="OrthoDB" id="407298at2759"/>
<gene>
    <name evidence="9" type="ORF">ARMGADRAFT_223815</name>
</gene>
<sequence>MYRFSIKAGAFAIIFPVPPSPTKSLIMPDTKSYPLEKCPVSGHEYRAPQPGDSRSVCPALNAMANHGYIPRDGKNLTIPTVISGLKACYGLSTGLAAFLTIGGFLWISKLFTINLYDIGRHGRVEHNASLVHADTPEGEEYAPTKIHEDWVEEVVGDIQPCALECRQESLVDAEDVARMRVRREKTSPVMDAVHAEVARGEMALILGIWETKGVNKTGVPLPWLLDWLGKERLPEGWAPTHQQTLTDTVARSKSIRLWVEKLRSGQ</sequence>
<dbReference type="EMBL" id="KZ293645">
    <property type="protein sequence ID" value="PBL01659.1"/>
    <property type="molecule type" value="Genomic_DNA"/>
</dbReference>
<proteinExistence type="inferred from homology"/>
<keyword evidence="6" id="KW-0408">Iron</keyword>
<dbReference type="PROSITE" id="PS51405">
    <property type="entry name" value="HEME_HALOPEROXIDASE"/>
    <property type="match status" value="1"/>
</dbReference>
<accession>A0A2H3EF81</accession>
<comment type="cofactor">
    <cofactor evidence="1">
        <name>heme b</name>
        <dbReference type="ChEBI" id="CHEBI:60344"/>
    </cofactor>
</comment>
<evidence type="ECO:0000256" key="5">
    <source>
        <dbReference type="ARBA" id="ARBA00023002"/>
    </source>
</evidence>
<feature type="domain" description="Heme haloperoxidase family profile" evidence="8">
    <location>
        <begin position="41"/>
        <end position="250"/>
    </location>
</feature>
<keyword evidence="5" id="KW-0560">Oxidoreductase</keyword>
<dbReference type="STRING" id="47427.A0A2H3EF81"/>